<evidence type="ECO:0000256" key="1">
    <source>
        <dbReference type="ARBA" id="ARBA00007637"/>
    </source>
</evidence>
<evidence type="ECO:0000256" key="2">
    <source>
        <dbReference type="PROSITE-ProRule" id="PRU00409"/>
    </source>
</evidence>
<keyword evidence="2" id="KW-0547">Nucleotide-binding</keyword>
<keyword evidence="5" id="KW-1185">Reference proteome</keyword>
<dbReference type="OrthoDB" id="10058185at2759"/>
<dbReference type="InterPro" id="IPR001509">
    <property type="entry name" value="Epimerase_deHydtase"/>
</dbReference>
<dbReference type="AlphaFoldDB" id="A0A9N8HQV2"/>
<dbReference type="PROSITE" id="PS50975">
    <property type="entry name" value="ATP_GRASP"/>
    <property type="match status" value="1"/>
</dbReference>
<reference evidence="4" key="1">
    <citation type="submission" date="2020-06" db="EMBL/GenBank/DDBJ databases">
        <authorList>
            <consortium name="Plant Systems Biology data submission"/>
        </authorList>
    </citation>
    <scope>NUCLEOTIDE SEQUENCE</scope>
    <source>
        <strain evidence="4">D6</strain>
    </source>
</reference>
<keyword evidence="2" id="KW-0067">ATP-binding</keyword>
<dbReference type="EMBL" id="CAICTM010001017">
    <property type="protein sequence ID" value="CAB9519463.1"/>
    <property type="molecule type" value="Genomic_DNA"/>
</dbReference>
<evidence type="ECO:0000259" key="3">
    <source>
        <dbReference type="PROSITE" id="PS50975"/>
    </source>
</evidence>
<dbReference type="SUPFAM" id="SSF51735">
    <property type="entry name" value="NAD(P)-binding Rossmann-fold domains"/>
    <property type="match status" value="1"/>
</dbReference>
<comment type="caution">
    <text evidence="4">The sequence shown here is derived from an EMBL/GenBank/DDBJ whole genome shotgun (WGS) entry which is preliminary data.</text>
</comment>
<dbReference type="InterPro" id="IPR003806">
    <property type="entry name" value="ATP-grasp_PylC-type"/>
</dbReference>
<protein>
    <submittedName>
        <fullName evidence="4">3beta-hydroxysteroid-dehydrogenase/decarboxylase isoform 2</fullName>
    </submittedName>
</protein>
<proteinExistence type="inferred from homology"/>
<evidence type="ECO:0000313" key="4">
    <source>
        <dbReference type="EMBL" id="CAB9519463.1"/>
    </source>
</evidence>
<dbReference type="Pfam" id="PF01370">
    <property type="entry name" value="Epimerase"/>
    <property type="match status" value="1"/>
</dbReference>
<dbReference type="InterPro" id="IPR011761">
    <property type="entry name" value="ATP-grasp"/>
</dbReference>
<dbReference type="Pfam" id="PF02655">
    <property type="entry name" value="ATP-grasp_3"/>
    <property type="match status" value="1"/>
</dbReference>
<dbReference type="Gene3D" id="3.30.1490.20">
    <property type="entry name" value="ATP-grasp fold, A domain"/>
    <property type="match status" value="1"/>
</dbReference>
<dbReference type="Proteomes" id="UP001153069">
    <property type="component" value="Unassembled WGS sequence"/>
</dbReference>
<dbReference type="Gene3D" id="3.30.470.20">
    <property type="entry name" value="ATP-grasp fold, B domain"/>
    <property type="match status" value="1"/>
</dbReference>
<gene>
    <name evidence="4" type="ORF">SEMRO_1019_G231960.1</name>
</gene>
<dbReference type="GO" id="GO:0046872">
    <property type="term" value="F:metal ion binding"/>
    <property type="evidence" value="ECO:0007669"/>
    <property type="project" value="InterPro"/>
</dbReference>
<organism evidence="4 5">
    <name type="scientific">Seminavis robusta</name>
    <dbReference type="NCBI Taxonomy" id="568900"/>
    <lineage>
        <taxon>Eukaryota</taxon>
        <taxon>Sar</taxon>
        <taxon>Stramenopiles</taxon>
        <taxon>Ochrophyta</taxon>
        <taxon>Bacillariophyta</taxon>
        <taxon>Bacillariophyceae</taxon>
        <taxon>Bacillariophycidae</taxon>
        <taxon>Naviculales</taxon>
        <taxon>Naviculaceae</taxon>
        <taxon>Seminavis</taxon>
    </lineage>
</organism>
<dbReference type="Gene3D" id="3.40.50.720">
    <property type="entry name" value="NAD(P)-binding Rossmann-like Domain"/>
    <property type="match status" value="1"/>
</dbReference>
<sequence length="842" mass="93138">MTNIPTQEILVIGRGVYTLPLLRILGSEQEDTKKNNVKVTLATTVGWKDVAAANRFVDKVVTVPRPDRDLEGWTDAICEIARSKRDNLVIIPVIEETLFLSLPKVKKQILEASPTNTRIWVSAHETLMQLNDKFQFQKCVANLFGEDKIPQTSLVHNQKDLVKAVGDCFAKNKAATKVVLKPLASHGSIGNHMIRREDFECLSTQELLRQYPIAMEESSERNDNPLTVPYVAQEFVEGHEYCTLSLCLNGKVVAHVCYKPRFAGTLGFSPIRDLAPPAVWKKSLEYVQTVASKLQLTGHFGFDVIQRFNGELAGLECNPRVTNGLAFLAPRFSAAIAAQMKATYLGSVENGNQQIISPTKEAHIMTTLTVAGALARAKNNSERMAMLEVAVTSHDDVWWGRDPLPIVTMVLRIVFTVVYAMLQLYILRPLAAGIDRSSRQTVSEYIKQKIQDEIVSFDQPSERSSRNTTLETVGGFNVDNARSESKGLRVLVTGATGFLGGRVVRALNQGWDDKTIPLPEAVKSVTEITATGRNEEKGRQLLASLDQTQVKAQFKVADLSNTEETYNLVKNHDVVIHCAALCSLWTRWDDYIAANTTATENIAQACQLSGVGLLVHISSPSLCIPINAGDRVDVKETDPLPPDSEQANRYSTTKKWAEDIVQDVSKRYNLPSIILRPRAIFGPGDTTLFPLLLDRLKSGKLGIVGNGHKCVGDYTYVDNVVAACLCCLGKSPASLKVYAITNDDSRRFLDVVHQLCDQLKLQRPWKRIPRPVAYTVASVMEGFSALAMLAGYKIVPLFTRYSVNVISLSCTFDISAAKHDLGYKPVVSFDEGCNRFLDSVDH</sequence>
<name>A0A9N8HQV2_9STRA</name>
<evidence type="ECO:0000313" key="5">
    <source>
        <dbReference type="Proteomes" id="UP001153069"/>
    </source>
</evidence>
<dbReference type="PANTHER" id="PTHR43000">
    <property type="entry name" value="DTDP-D-GLUCOSE 4,6-DEHYDRATASE-RELATED"/>
    <property type="match status" value="1"/>
</dbReference>
<feature type="domain" description="ATP-grasp" evidence="3">
    <location>
        <begin position="138"/>
        <end position="349"/>
    </location>
</feature>
<comment type="similarity">
    <text evidence="1">Belongs to the NAD(P)-dependent epimerase/dehydratase family.</text>
</comment>
<dbReference type="Gene3D" id="3.40.50.20">
    <property type="match status" value="1"/>
</dbReference>
<dbReference type="SUPFAM" id="SSF56059">
    <property type="entry name" value="Glutathione synthetase ATP-binding domain-like"/>
    <property type="match status" value="1"/>
</dbReference>
<accession>A0A9N8HQV2</accession>
<dbReference type="GO" id="GO:0005524">
    <property type="term" value="F:ATP binding"/>
    <property type="evidence" value="ECO:0007669"/>
    <property type="project" value="UniProtKB-UniRule"/>
</dbReference>
<dbReference type="InterPro" id="IPR036291">
    <property type="entry name" value="NAD(P)-bd_dom_sf"/>
</dbReference>
<dbReference type="InterPro" id="IPR013815">
    <property type="entry name" value="ATP_grasp_subdomain_1"/>
</dbReference>